<evidence type="ECO:0000313" key="2">
    <source>
        <dbReference type="EMBL" id="ESR25490.1"/>
    </source>
</evidence>
<accession>V4RQT0</accession>
<keyword evidence="2" id="KW-0560">Oxidoreductase</keyword>
<dbReference type="InterPro" id="IPR016119">
    <property type="entry name" value="Br/Cl_peroxidase_C"/>
</dbReference>
<dbReference type="AlphaFoldDB" id="V4RQT0"/>
<evidence type="ECO:0000256" key="1">
    <source>
        <dbReference type="SAM" id="MobiDB-lite"/>
    </source>
</evidence>
<dbReference type="STRING" id="631454.N177_1602"/>
<feature type="compositionally biased region" description="Pro residues" evidence="1">
    <location>
        <begin position="1"/>
        <end position="11"/>
    </location>
</feature>
<dbReference type="EMBL" id="AWXZ01000019">
    <property type="protein sequence ID" value="ESR25490.1"/>
    <property type="molecule type" value="Genomic_DNA"/>
</dbReference>
<dbReference type="OrthoDB" id="7793240at2"/>
<keyword evidence="2" id="KW-0575">Peroxidase</keyword>
<dbReference type="eggNOG" id="COG0671">
    <property type="taxonomic scope" value="Bacteria"/>
</dbReference>
<feature type="region of interest" description="Disordered" evidence="1">
    <location>
        <begin position="1"/>
        <end position="21"/>
    </location>
</feature>
<dbReference type="SUPFAM" id="SSF48317">
    <property type="entry name" value="Acid phosphatase/Vanadium-dependent haloperoxidase"/>
    <property type="match status" value="1"/>
</dbReference>
<sequence length="283" mass="30997">MPIRNPKPAPAGPSRASLSDSIRGQAFGLAPGRGPGTTTTNGEEGAYAGSYVTNFTKGLEHDGCGLLKRPQDYERLVEAINHGSSKWFDNLTSSDPRMAPNGPVTLPKTFHVEMRGSAGWQKATWRAWESPRAGHATVAGGCVTILKAFFDTVDSDWKRHPWPLDVHVPTTDGARLENKGRTAKGETIEGELNKLAANVAIGRNMAGVHYYSDYYDSVRLGERVAVGILEEQMLTYGEEVRMRFHSFDSDRIEIDVAGNNSPPRVIVNDGGSEAYAAWWTRHL</sequence>
<dbReference type="InterPro" id="IPR036938">
    <property type="entry name" value="PAP2/HPO_sf"/>
</dbReference>
<gene>
    <name evidence="2" type="ORF">N177_1602</name>
</gene>
<proteinExistence type="predicted"/>
<comment type="caution">
    <text evidence="2">The sequence shown here is derived from an EMBL/GenBank/DDBJ whole genome shotgun (WGS) entry which is preliminary data.</text>
</comment>
<dbReference type="GO" id="GO:0004601">
    <property type="term" value="F:peroxidase activity"/>
    <property type="evidence" value="ECO:0007669"/>
    <property type="project" value="UniProtKB-KW"/>
</dbReference>
<reference evidence="2 3" key="1">
    <citation type="journal article" date="2014" name="Genome Announc.">
        <title>Draft Genome Sequence of Lutibaculum baratangense Strain AMV1T, Isolated from a Mud Volcano in Andamans, India.</title>
        <authorList>
            <person name="Singh A."/>
            <person name="Sreenivas A."/>
            <person name="Sathyanarayana Reddy G."/>
            <person name="Pinnaka A.K."/>
            <person name="Shivaji S."/>
        </authorList>
    </citation>
    <scope>NUCLEOTIDE SEQUENCE [LARGE SCALE GENOMIC DNA]</scope>
    <source>
        <strain evidence="2 3">AMV1</strain>
    </source>
</reference>
<dbReference type="Proteomes" id="UP000017819">
    <property type="component" value="Unassembled WGS sequence"/>
</dbReference>
<protein>
    <submittedName>
        <fullName evidence="2">Vanadium-dependent bromoperoxidase 2</fullName>
    </submittedName>
</protein>
<evidence type="ECO:0000313" key="3">
    <source>
        <dbReference type="Proteomes" id="UP000017819"/>
    </source>
</evidence>
<keyword evidence="3" id="KW-1185">Reference proteome</keyword>
<organism evidence="2 3">
    <name type="scientific">Lutibaculum baratangense AMV1</name>
    <dbReference type="NCBI Taxonomy" id="631454"/>
    <lineage>
        <taxon>Bacteria</taxon>
        <taxon>Pseudomonadati</taxon>
        <taxon>Pseudomonadota</taxon>
        <taxon>Alphaproteobacteria</taxon>
        <taxon>Hyphomicrobiales</taxon>
        <taxon>Tepidamorphaceae</taxon>
        <taxon>Lutibaculum</taxon>
    </lineage>
</organism>
<dbReference type="RefSeq" id="WP_023431744.1">
    <property type="nucleotide sequence ID" value="NZ_AWXZ01000019.1"/>
</dbReference>
<dbReference type="Gene3D" id="1.10.606.10">
    <property type="entry name" value="Vanadium-containing Chloroperoxidase, domain 2"/>
    <property type="match status" value="2"/>
</dbReference>
<name>V4RQT0_9HYPH</name>